<sequence length="123" mass="13314">MAPMPLSNVSDGTLRLIAIALALYGGASVVALEEPENCVHPRLLETLVDAMREAPTQVVVTTHSPYLLDHVEPEEVYLVVGEGLETKVRKLSETREVEAVKKFLKEGGTLGEAWYTGLLGEGV</sequence>
<feature type="domain" description="ATPase AAA-type core" evidence="1">
    <location>
        <begin position="3"/>
        <end position="69"/>
    </location>
</feature>
<proteinExistence type="predicted"/>
<dbReference type="PANTHER" id="PTHR40396:SF1">
    <property type="entry name" value="ATPASE AAA-TYPE CORE DOMAIN-CONTAINING PROTEIN"/>
    <property type="match status" value="1"/>
</dbReference>
<reference evidence="2" key="1">
    <citation type="journal article" date="2020" name="mSystems">
        <title>Genome- and Community-Level Interaction Insights into Carbon Utilization and Element Cycling Functions of Hydrothermarchaeota in Hydrothermal Sediment.</title>
        <authorList>
            <person name="Zhou Z."/>
            <person name="Liu Y."/>
            <person name="Xu W."/>
            <person name="Pan J."/>
            <person name="Luo Z.H."/>
            <person name="Li M."/>
        </authorList>
    </citation>
    <scope>NUCLEOTIDE SEQUENCE [LARGE SCALE GENOMIC DNA]</scope>
    <source>
        <strain evidence="2">SpSt-735</strain>
    </source>
</reference>
<dbReference type="InterPro" id="IPR027417">
    <property type="entry name" value="P-loop_NTPase"/>
</dbReference>
<dbReference type="Pfam" id="PF13304">
    <property type="entry name" value="AAA_21"/>
    <property type="match status" value="1"/>
</dbReference>
<dbReference type="AlphaFoldDB" id="A0A7C4FF38"/>
<dbReference type="GO" id="GO:0005524">
    <property type="term" value="F:ATP binding"/>
    <property type="evidence" value="ECO:0007669"/>
    <property type="project" value="InterPro"/>
</dbReference>
<dbReference type="GO" id="GO:0016887">
    <property type="term" value="F:ATP hydrolysis activity"/>
    <property type="evidence" value="ECO:0007669"/>
    <property type="project" value="InterPro"/>
</dbReference>
<comment type="caution">
    <text evidence="2">The sequence shown here is derived from an EMBL/GenBank/DDBJ whole genome shotgun (WGS) entry which is preliminary data.</text>
</comment>
<protein>
    <submittedName>
        <fullName evidence="2">DUF2813 domain-containing protein</fullName>
    </submittedName>
</protein>
<name>A0A7C4FF38_THEPE</name>
<accession>A0A7C4FF38</accession>
<dbReference type="Gene3D" id="3.40.50.300">
    <property type="entry name" value="P-loop containing nucleotide triphosphate hydrolases"/>
    <property type="match status" value="1"/>
</dbReference>
<evidence type="ECO:0000259" key="1">
    <source>
        <dbReference type="Pfam" id="PF13304"/>
    </source>
</evidence>
<dbReference type="EMBL" id="DTFI01000110">
    <property type="protein sequence ID" value="HGI43610.1"/>
    <property type="molecule type" value="Genomic_DNA"/>
</dbReference>
<organism evidence="2">
    <name type="scientific">Thermofilum pendens</name>
    <dbReference type="NCBI Taxonomy" id="2269"/>
    <lineage>
        <taxon>Archaea</taxon>
        <taxon>Thermoproteota</taxon>
        <taxon>Thermoprotei</taxon>
        <taxon>Thermofilales</taxon>
        <taxon>Thermofilaceae</taxon>
        <taxon>Thermofilum</taxon>
    </lineage>
</organism>
<evidence type="ECO:0000313" key="2">
    <source>
        <dbReference type="EMBL" id="HGI43610.1"/>
    </source>
</evidence>
<dbReference type="PANTHER" id="PTHR40396">
    <property type="entry name" value="ATPASE-LIKE PROTEIN"/>
    <property type="match status" value="1"/>
</dbReference>
<dbReference type="InterPro" id="IPR003959">
    <property type="entry name" value="ATPase_AAA_core"/>
</dbReference>
<dbReference type="SUPFAM" id="SSF52540">
    <property type="entry name" value="P-loop containing nucleoside triphosphate hydrolases"/>
    <property type="match status" value="1"/>
</dbReference>
<gene>
    <name evidence="2" type="ORF">ENV17_04415</name>
</gene>